<dbReference type="CDD" id="cd05170">
    <property type="entry name" value="PIKKc_SMG1"/>
    <property type="match status" value="1"/>
</dbReference>
<dbReference type="GO" id="GO:0005737">
    <property type="term" value="C:cytoplasm"/>
    <property type="evidence" value="ECO:0007669"/>
    <property type="project" value="TreeGrafter"/>
</dbReference>
<evidence type="ECO:0000256" key="4">
    <source>
        <dbReference type="ARBA" id="ARBA00022679"/>
    </source>
</evidence>
<dbReference type="InterPro" id="IPR003152">
    <property type="entry name" value="FATC_dom"/>
</dbReference>
<feature type="region of interest" description="Disordered" evidence="11">
    <location>
        <begin position="78"/>
        <end position="219"/>
    </location>
</feature>
<evidence type="ECO:0000256" key="9">
    <source>
        <dbReference type="ARBA" id="ARBA00047899"/>
    </source>
</evidence>
<protein>
    <recommendedName>
        <fullName evidence="2">non-specific serine/threonine protein kinase</fullName>
        <ecNumber evidence="2">2.7.11.1</ecNumber>
    </recommendedName>
</protein>
<dbReference type="PANTHER" id="PTHR11139">
    <property type="entry name" value="ATAXIA TELANGIECTASIA MUTATED ATM -RELATED"/>
    <property type="match status" value="1"/>
</dbReference>
<dbReference type="Pfam" id="PF15785">
    <property type="entry name" value="SMG1"/>
    <property type="match status" value="1"/>
</dbReference>
<feature type="region of interest" description="Disordered" evidence="11">
    <location>
        <begin position="350"/>
        <end position="388"/>
    </location>
</feature>
<dbReference type="PROSITE" id="PS00916">
    <property type="entry name" value="PI3_4_KINASE_2"/>
    <property type="match status" value="1"/>
</dbReference>
<feature type="compositionally biased region" description="Low complexity" evidence="11">
    <location>
        <begin position="15"/>
        <end position="36"/>
    </location>
</feature>
<keyword evidence="16" id="KW-1185">Reference proteome</keyword>
<evidence type="ECO:0000256" key="1">
    <source>
        <dbReference type="ARBA" id="ARBA00011031"/>
    </source>
</evidence>
<evidence type="ECO:0000259" key="13">
    <source>
        <dbReference type="PROSITE" id="PS51189"/>
    </source>
</evidence>
<keyword evidence="5" id="KW-0547">Nucleotide-binding</keyword>
<dbReference type="EMBL" id="AJWJ01000640">
    <property type="protein sequence ID" value="KAF2069559.1"/>
    <property type="molecule type" value="Genomic_DNA"/>
</dbReference>
<feature type="compositionally biased region" description="Low complexity" evidence="11">
    <location>
        <begin position="181"/>
        <end position="219"/>
    </location>
</feature>
<dbReference type="InterPro" id="IPR018936">
    <property type="entry name" value="PI3/4_kinase_CS"/>
</dbReference>
<dbReference type="OrthoDB" id="381190at2759"/>
<dbReference type="SUPFAM" id="SSF56112">
    <property type="entry name" value="Protein kinase-like (PK-like)"/>
    <property type="match status" value="1"/>
</dbReference>
<reference evidence="15" key="1">
    <citation type="submission" date="2020-01" db="EMBL/GenBank/DDBJ databases">
        <title>Development of genomics and gene disruption for Polysphondylium violaceum indicates a role for the polyketide synthase stlB in stalk morphogenesis.</title>
        <authorList>
            <person name="Narita B."/>
            <person name="Kawabe Y."/>
            <person name="Kin K."/>
            <person name="Saito T."/>
            <person name="Gibbs R."/>
            <person name="Kuspa A."/>
            <person name="Muzny D."/>
            <person name="Queller D."/>
            <person name="Richards S."/>
            <person name="Strassman J."/>
            <person name="Sucgang R."/>
            <person name="Worley K."/>
            <person name="Schaap P."/>
        </authorList>
    </citation>
    <scope>NUCLEOTIDE SEQUENCE</scope>
    <source>
        <strain evidence="15">QSvi11</strain>
    </source>
</reference>
<keyword evidence="6" id="KW-0418">Kinase</keyword>
<dbReference type="GO" id="GO:0005634">
    <property type="term" value="C:nucleus"/>
    <property type="evidence" value="ECO:0007669"/>
    <property type="project" value="TreeGrafter"/>
</dbReference>
<dbReference type="EC" id="2.7.11.1" evidence="2"/>
<dbReference type="InterPro" id="IPR036940">
    <property type="entry name" value="PI3/4_kinase_cat_sf"/>
</dbReference>
<feature type="domain" description="PI3K/PI4K catalytic" evidence="12">
    <location>
        <begin position="1604"/>
        <end position="1950"/>
    </location>
</feature>
<comment type="caution">
    <text evidence="15">The sequence shown here is derived from an EMBL/GenBank/DDBJ whole genome shotgun (WGS) entry which is preliminary data.</text>
</comment>
<organism evidence="15 16">
    <name type="scientific">Polysphondylium violaceum</name>
    <dbReference type="NCBI Taxonomy" id="133409"/>
    <lineage>
        <taxon>Eukaryota</taxon>
        <taxon>Amoebozoa</taxon>
        <taxon>Evosea</taxon>
        <taxon>Eumycetozoa</taxon>
        <taxon>Dictyostelia</taxon>
        <taxon>Dictyosteliales</taxon>
        <taxon>Dictyosteliaceae</taxon>
        <taxon>Polysphondylium</taxon>
    </lineage>
</organism>
<comment type="catalytic activity">
    <reaction evidence="10">
        <text>L-seryl-[protein] + ATP = O-phospho-L-seryl-[protein] + ADP + H(+)</text>
        <dbReference type="Rhea" id="RHEA:17989"/>
        <dbReference type="Rhea" id="RHEA-COMP:9863"/>
        <dbReference type="Rhea" id="RHEA-COMP:11604"/>
        <dbReference type="ChEBI" id="CHEBI:15378"/>
        <dbReference type="ChEBI" id="CHEBI:29999"/>
        <dbReference type="ChEBI" id="CHEBI:30616"/>
        <dbReference type="ChEBI" id="CHEBI:83421"/>
        <dbReference type="ChEBI" id="CHEBI:456216"/>
        <dbReference type="EC" id="2.7.11.1"/>
    </reaction>
</comment>
<evidence type="ECO:0000256" key="8">
    <source>
        <dbReference type="ARBA" id="ARBA00023161"/>
    </source>
</evidence>
<keyword evidence="7" id="KW-0067">ATP-binding</keyword>
<dbReference type="GO" id="GO:0031931">
    <property type="term" value="C:TORC1 complex"/>
    <property type="evidence" value="ECO:0007669"/>
    <property type="project" value="TreeGrafter"/>
</dbReference>
<dbReference type="InterPro" id="IPR050517">
    <property type="entry name" value="DDR_Repair_Kinase"/>
</dbReference>
<keyword evidence="8" id="KW-0866">Nonsense-mediated mRNA decay</keyword>
<dbReference type="Pfam" id="PF02260">
    <property type="entry name" value="FATC"/>
    <property type="match status" value="1"/>
</dbReference>
<evidence type="ECO:0000259" key="12">
    <source>
        <dbReference type="PROSITE" id="PS50290"/>
    </source>
</evidence>
<dbReference type="SMART" id="SM01343">
    <property type="entry name" value="FATC"/>
    <property type="match status" value="1"/>
</dbReference>
<dbReference type="GO" id="GO:0005524">
    <property type="term" value="F:ATP binding"/>
    <property type="evidence" value="ECO:0007669"/>
    <property type="project" value="UniProtKB-KW"/>
</dbReference>
<evidence type="ECO:0000256" key="5">
    <source>
        <dbReference type="ARBA" id="ARBA00022741"/>
    </source>
</evidence>
<evidence type="ECO:0000256" key="6">
    <source>
        <dbReference type="ARBA" id="ARBA00022777"/>
    </source>
</evidence>
<evidence type="ECO:0000259" key="14">
    <source>
        <dbReference type="PROSITE" id="PS51190"/>
    </source>
</evidence>
<evidence type="ECO:0000256" key="2">
    <source>
        <dbReference type="ARBA" id="ARBA00012513"/>
    </source>
</evidence>
<comment type="similarity">
    <text evidence="1">Belongs to the PI3/PI4-kinase family.</text>
</comment>
<dbReference type="PROSITE" id="PS51189">
    <property type="entry name" value="FAT"/>
    <property type="match status" value="1"/>
</dbReference>
<feature type="compositionally biased region" description="Low complexity" evidence="11">
    <location>
        <begin position="83"/>
        <end position="105"/>
    </location>
</feature>
<dbReference type="Pfam" id="PF00454">
    <property type="entry name" value="PI3_PI4_kinase"/>
    <property type="match status" value="1"/>
</dbReference>
<dbReference type="GO" id="GO:0038202">
    <property type="term" value="P:TORC1 signaling"/>
    <property type="evidence" value="ECO:0007669"/>
    <property type="project" value="TreeGrafter"/>
</dbReference>
<keyword evidence="3" id="KW-0723">Serine/threonine-protein kinase</keyword>
<dbReference type="InterPro" id="IPR031559">
    <property type="entry name" value="SMG1"/>
</dbReference>
<dbReference type="Gene3D" id="3.30.1010.10">
    <property type="entry name" value="Phosphatidylinositol 3-kinase Catalytic Subunit, Chain A, domain 4"/>
    <property type="match status" value="1"/>
</dbReference>
<evidence type="ECO:0000313" key="15">
    <source>
        <dbReference type="EMBL" id="KAF2069559.1"/>
    </source>
</evidence>
<dbReference type="GO" id="GO:0000184">
    <property type="term" value="P:nuclear-transcribed mRNA catabolic process, nonsense-mediated decay"/>
    <property type="evidence" value="ECO:0007669"/>
    <property type="project" value="UniProtKB-KW"/>
</dbReference>
<sequence>MDDNKTHNNEIVDCSDNGSSNNNSNSIIDNNNNSSNDKSKNNNVVLLKKELSPFSVPFVPLISKSNSPNDQQQQHLVVNNKQSTSTTTVPTSTTSTTNTTPTTTSIAAIDETNTGSSNKVAVSSSKNNDDNKTRKSKKITKDTTSSSSSSSSSSTVAETPPQATAVKKERNSNKKKKDSVSDSVPTSTKPSSSSSSNNSSSTNNNNNKSNLNNNNSNSNKICKSDVQELLLNRFHSKNNVREVVVSALQSIFMIDSEVALENTLCLYSILKEENFYILDNLKNRIESQTYPSVYTLNSNSDSSIETVTSTFDQLKVSSLPFKKEKRERRAAEKTQASTIPIYNLISFIGDEDQGSDYDTSSGDDSSDEDDDINSNNSSSSSSSLKRPESLHEDDNYTFYFRVLDYNLILMTKIIVQGFLLENIIHDFLVIYNQIYTLRTIKSTTDSQSEQIEILNVIVSPIITYLSQIVYYLSSSVTTSTSTTTTTSTENEKVGILVKYQEQIYDIILNEFNINNTNNNNHSNTSNSNNNDRIDTMMASNLCLLLSILKSPSVVDHSDILFRKLLNLVYSKSDQHHHYLSQVFITMILKHHLSEEQIKKLLNVTLFKLSDTNTTIRQYYIDLLGKTISFLDLNYQKNLNHKVNDVSLPYKLMIMRSNTPLLINATHFKIIFDWILGGNTNTRDYTSITLYIRNIFISLDVISLFNSNNNKTSNNNSHNNRNNNSKVSALITESDELLWFWILWESSKYCIYNKLKTPYGNPLNTFEALEGGLLQLSRDRGSIKRIKILLQFMECLEKMIFSAANGSVLLPPPTAKEIQFFKHNARVSEDWFSRIRQNLLKASIMCSSAPDIARHATFRIQDIRVNRFTTDSTSAQLDLEFCILHYANALQQLNETESIQGLSQWSLGTFSGSKSVIQLLPSLFSATPSKIALKLPWMQGVIDRSKQMFENSVGTLASLPKNVDPNSLSFPFIMEQVIKSYLDISDFHHLDQFLAKYNTAIQASNSKLIYKGAYLQSLSIFNTEPHEALYQPLVQNFIASTLTSATEGLQTELSVKGLGFLGNIVNTDENIASLMIYQTLDGVPLATANAQQLIQASKENITKALNVLGMESNVSTFQFLSQLKIVDELEHGIQEDPKKSLPINNQIGFLERLRRVREHIVLTSNNNNNNVQLVNTLLTEKLVKLSRRAENYKYCQRLLETIPQSEYYVLEKCKLKYLTKKDQSEAVVDLIKYAYNFPQHISSQVQSKVFLEIIKYLDSSNNIKQDMGDIPDQYTDPYYYFEKATKAVPNDPKVWLSYADWVSSQFDNSTDKSIAVDAYFQFIRWSSSSLCIRAPLKILNILVNYGMTIPDTFERCFAQLESTKPFMTIIPQLFARLGHPDKFVMKQVTNLINSIGRENPQKIVYPTIVGSSSPQHPNHNQILLVKNELSKHSNELVVETEYFVNELGKITILWDDIWQYLLETVQSWMYTHTKIWTDEYEKVKASYSKKQVSSAMRKFNFDFFANILEKLKKLSSSTVMNLVNTPHEKWFVKTHFEFINKCIRSLEKETKPLAPFNPLQDLVHSFNVHRLNSLNLSSINPSLAQFRPVVAQMPGIDTNVTIQNIQPTVYLLQTKTKPKKISIVGSDGNLYPYLLKGREDLHLDERIMQLMNVIDQLLSTNKKPTLKLLRTRHYSVTPLSQSSGLIQWVEGSVPLFSLYKSWYRNEVVYKNTPSSSSNNSNLPPTNPSRVVVRPVDIFYSKLSSVLEKRGLLKINNRNEWPKEVLVQVFQELSNETPKWLLQRELWFSSSSSSELFLKTQSYSRSLALMSVIGYLIGLGDRHLDNILIDLKTAEIVHIDYNICFEKGLELRVPERVPFRMTQILEGALGLTGVHGTFRETSIQVMQLFKTHKDILLALLETFIYEPLFDWKHTTKQDDIVNNNNRQNSSSSSSSSSSFSSQTNTVDTKPDNMNQCAGGDDEDMNLVASDSDSSQSQDYKDDQDDEITVNNVEPKPIIYDDFKSIQGLTVVNQVKLKLEGTDQKLPVHHQIDQIIRDSLNIDNLSQMYEGWSPWI</sequence>
<feature type="region of interest" description="Disordered" evidence="11">
    <location>
        <begin position="1"/>
        <end position="40"/>
    </location>
</feature>
<feature type="domain" description="FATC" evidence="14">
    <location>
        <begin position="2021"/>
        <end position="2053"/>
    </location>
</feature>
<feature type="compositionally biased region" description="Low complexity" evidence="11">
    <location>
        <begin position="116"/>
        <end position="126"/>
    </location>
</feature>
<dbReference type="Proteomes" id="UP000695562">
    <property type="component" value="Unassembled WGS sequence"/>
</dbReference>
<feature type="compositionally biased region" description="Polar residues" evidence="11">
    <location>
        <begin position="1940"/>
        <end position="1953"/>
    </location>
</feature>
<evidence type="ECO:0000256" key="11">
    <source>
        <dbReference type="SAM" id="MobiDB-lite"/>
    </source>
</evidence>
<evidence type="ECO:0000313" key="16">
    <source>
        <dbReference type="Proteomes" id="UP000695562"/>
    </source>
</evidence>
<feature type="domain" description="FAT" evidence="13">
    <location>
        <begin position="1037"/>
        <end position="1412"/>
    </location>
</feature>
<dbReference type="GO" id="GO:0004674">
    <property type="term" value="F:protein serine/threonine kinase activity"/>
    <property type="evidence" value="ECO:0007669"/>
    <property type="project" value="UniProtKB-KW"/>
</dbReference>
<feature type="compositionally biased region" description="Low complexity" evidence="11">
    <location>
        <begin position="373"/>
        <end position="383"/>
    </location>
</feature>
<dbReference type="PANTHER" id="PTHR11139:SF127">
    <property type="entry name" value="SERINE_THREONINE-PROTEIN KINASE SMG1-RELATED"/>
    <property type="match status" value="1"/>
</dbReference>
<proteinExistence type="inferred from homology"/>
<dbReference type="GO" id="GO:0016242">
    <property type="term" value="P:negative regulation of macroautophagy"/>
    <property type="evidence" value="ECO:0007669"/>
    <property type="project" value="TreeGrafter"/>
</dbReference>
<feature type="compositionally biased region" description="Low complexity" evidence="11">
    <location>
        <begin position="1927"/>
        <end position="1939"/>
    </location>
</feature>
<comment type="catalytic activity">
    <reaction evidence="9">
        <text>L-threonyl-[protein] + ATP = O-phospho-L-threonyl-[protein] + ADP + H(+)</text>
        <dbReference type="Rhea" id="RHEA:46608"/>
        <dbReference type="Rhea" id="RHEA-COMP:11060"/>
        <dbReference type="Rhea" id="RHEA-COMP:11605"/>
        <dbReference type="ChEBI" id="CHEBI:15378"/>
        <dbReference type="ChEBI" id="CHEBI:30013"/>
        <dbReference type="ChEBI" id="CHEBI:30616"/>
        <dbReference type="ChEBI" id="CHEBI:61977"/>
        <dbReference type="ChEBI" id="CHEBI:456216"/>
        <dbReference type="EC" id="2.7.11.1"/>
    </reaction>
</comment>
<gene>
    <name evidence="15" type="ORF">CYY_009124</name>
</gene>
<evidence type="ECO:0000256" key="10">
    <source>
        <dbReference type="ARBA" id="ARBA00048679"/>
    </source>
</evidence>
<evidence type="ECO:0000256" key="7">
    <source>
        <dbReference type="ARBA" id="ARBA00022840"/>
    </source>
</evidence>
<dbReference type="InterPro" id="IPR000403">
    <property type="entry name" value="PI3/4_kinase_cat_dom"/>
</dbReference>
<dbReference type="InterPro" id="IPR039414">
    <property type="entry name" value="SMG1_PIKKc"/>
</dbReference>
<dbReference type="InterPro" id="IPR011009">
    <property type="entry name" value="Kinase-like_dom_sf"/>
</dbReference>
<dbReference type="SMART" id="SM00146">
    <property type="entry name" value="PI3Kc"/>
    <property type="match status" value="1"/>
</dbReference>
<feature type="compositionally biased region" description="Basic and acidic residues" evidence="11">
    <location>
        <begin position="1"/>
        <end position="10"/>
    </location>
</feature>
<dbReference type="PROSITE" id="PS51190">
    <property type="entry name" value="FATC"/>
    <property type="match status" value="1"/>
</dbReference>
<dbReference type="PROSITE" id="PS50290">
    <property type="entry name" value="PI3_4_KINASE_3"/>
    <property type="match status" value="1"/>
</dbReference>
<name>A0A8J4PPE9_9MYCE</name>
<keyword evidence="4" id="KW-0808">Transferase</keyword>
<feature type="compositionally biased region" description="Low complexity" evidence="11">
    <location>
        <begin position="142"/>
        <end position="155"/>
    </location>
</feature>
<feature type="region of interest" description="Disordered" evidence="11">
    <location>
        <begin position="1918"/>
        <end position="1984"/>
    </location>
</feature>
<dbReference type="GO" id="GO:0031932">
    <property type="term" value="C:TORC2 complex"/>
    <property type="evidence" value="ECO:0007669"/>
    <property type="project" value="TreeGrafter"/>
</dbReference>
<dbReference type="InterPro" id="IPR014009">
    <property type="entry name" value="PIK_FAT"/>
</dbReference>
<evidence type="ECO:0000256" key="3">
    <source>
        <dbReference type="ARBA" id="ARBA00022527"/>
    </source>
</evidence>
<dbReference type="Gene3D" id="1.10.1070.11">
    <property type="entry name" value="Phosphatidylinositol 3-/4-kinase, catalytic domain"/>
    <property type="match status" value="1"/>
</dbReference>
<accession>A0A8J4PPE9</accession>